<evidence type="ECO:0000256" key="1">
    <source>
        <dbReference type="SAM" id="Phobius"/>
    </source>
</evidence>
<keyword evidence="1" id="KW-0812">Transmembrane</keyword>
<feature type="transmembrane region" description="Helical" evidence="1">
    <location>
        <begin position="125"/>
        <end position="144"/>
    </location>
</feature>
<name>A0ABV8HAD9_9FLAO</name>
<sequence>MQERLAIIDIFRFNKKEISDYDKKIKRLKMWSYFIIFYCALAWSLILSTIILDLTGNNSFLKWNEAGVVVMMAIVALIFCSKILSQIKLLKHEKFLQNSSNINSAHNKEFEKLVKKANLRFYPELPLAILCIIILISAVLITIFKDMQYSVLIWNYAKIAIVLFFVIEVFSILKLQKELKENIHKTENK</sequence>
<dbReference type="InterPro" id="IPR036259">
    <property type="entry name" value="MFS_trans_sf"/>
</dbReference>
<accession>A0ABV8HAD9</accession>
<gene>
    <name evidence="2" type="ORF">ACFOS1_10120</name>
</gene>
<feature type="transmembrane region" description="Helical" evidence="1">
    <location>
        <begin position="31"/>
        <end position="54"/>
    </location>
</feature>
<feature type="transmembrane region" description="Helical" evidence="1">
    <location>
        <begin position="156"/>
        <end position="175"/>
    </location>
</feature>
<organism evidence="2 3">
    <name type="scientific">Zunongwangia endophytica</name>
    <dbReference type="NCBI Taxonomy" id="1808945"/>
    <lineage>
        <taxon>Bacteria</taxon>
        <taxon>Pseudomonadati</taxon>
        <taxon>Bacteroidota</taxon>
        <taxon>Flavobacteriia</taxon>
        <taxon>Flavobacteriales</taxon>
        <taxon>Flavobacteriaceae</taxon>
        <taxon>Zunongwangia</taxon>
    </lineage>
</organism>
<dbReference type="EMBL" id="JBHSAS010000006">
    <property type="protein sequence ID" value="MFC4027759.1"/>
    <property type="molecule type" value="Genomic_DNA"/>
</dbReference>
<evidence type="ECO:0000313" key="2">
    <source>
        <dbReference type="EMBL" id="MFC4027759.1"/>
    </source>
</evidence>
<keyword evidence="3" id="KW-1185">Reference proteome</keyword>
<feature type="transmembrane region" description="Helical" evidence="1">
    <location>
        <begin position="66"/>
        <end position="84"/>
    </location>
</feature>
<dbReference type="Proteomes" id="UP001595793">
    <property type="component" value="Unassembled WGS sequence"/>
</dbReference>
<proteinExistence type="predicted"/>
<evidence type="ECO:0008006" key="4">
    <source>
        <dbReference type="Google" id="ProtNLM"/>
    </source>
</evidence>
<dbReference type="Gene3D" id="1.20.1250.20">
    <property type="entry name" value="MFS general substrate transporter like domains"/>
    <property type="match status" value="1"/>
</dbReference>
<protein>
    <recommendedName>
        <fullName evidence="4">DUF423 domain-containing protein</fullName>
    </recommendedName>
</protein>
<dbReference type="RefSeq" id="WP_290233369.1">
    <property type="nucleotide sequence ID" value="NZ_JAUFPZ010000002.1"/>
</dbReference>
<evidence type="ECO:0000313" key="3">
    <source>
        <dbReference type="Proteomes" id="UP001595793"/>
    </source>
</evidence>
<comment type="caution">
    <text evidence="2">The sequence shown here is derived from an EMBL/GenBank/DDBJ whole genome shotgun (WGS) entry which is preliminary data.</text>
</comment>
<keyword evidence="1" id="KW-1133">Transmembrane helix</keyword>
<reference evidence="3" key="1">
    <citation type="journal article" date="2019" name="Int. J. Syst. Evol. Microbiol.">
        <title>The Global Catalogue of Microorganisms (GCM) 10K type strain sequencing project: providing services to taxonomists for standard genome sequencing and annotation.</title>
        <authorList>
            <consortium name="The Broad Institute Genomics Platform"/>
            <consortium name="The Broad Institute Genome Sequencing Center for Infectious Disease"/>
            <person name="Wu L."/>
            <person name="Ma J."/>
        </authorList>
    </citation>
    <scope>NUCLEOTIDE SEQUENCE [LARGE SCALE GENOMIC DNA]</scope>
    <source>
        <strain evidence="3">CECT 9128</strain>
    </source>
</reference>
<keyword evidence="1" id="KW-0472">Membrane</keyword>